<evidence type="ECO:0000313" key="3">
    <source>
        <dbReference type="Proteomes" id="UP000655589"/>
    </source>
</evidence>
<dbReference type="AlphaFoldDB" id="A0A8H9L2K3"/>
<keyword evidence="3" id="KW-1185">Reference proteome</keyword>
<sequence>MRDVVGREERHPGAGRGDRVAVEQEEAGGRVLEQVVHEAGVRAPVGGAVVGRPDEREVERVHRSTVAAARRTRRRRKPCLTRLVLQVLLYKVTVLP</sequence>
<dbReference type="Proteomes" id="UP000655589">
    <property type="component" value="Unassembled WGS sequence"/>
</dbReference>
<proteinExistence type="predicted"/>
<reference evidence="2" key="1">
    <citation type="journal article" date="2014" name="Int. J. Syst. Evol. Microbiol.">
        <title>Complete genome sequence of Corynebacterium casei LMG S-19264T (=DSM 44701T), isolated from a smear-ripened cheese.</title>
        <authorList>
            <consortium name="US DOE Joint Genome Institute (JGI-PGF)"/>
            <person name="Walter F."/>
            <person name="Albersmeier A."/>
            <person name="Kalinowski J."/>
            <person name="Ruckert C."/>
        </authorList>
    </citation>
    <scope>NUCLEOTIDE SEQUENCE</scope>
    <source>
        <strain evidence="2">JCM 3051</strain>
    </source>
</reference>
<evidence type="ECO:0000313" key="2">
    <source>
        <dbReference type="EMBL" id="GGM13866.1"/>
    </source>
</evidence>
<comment type="caution">
    <text evidence="2">The sequence shown here is derived from an EMBL/GenBank/DDBJ whole genome shotgun (WGS) entry which is preliminary data.</text>
</comment>
<dbReference type="EMBL" id="BMPT01000002">
    <property type="protein sequence ID" value="GGM13866.1"/>
    <property type="molecule type" value="Genomic_DNA"/>
</dbReference>
<evidence type="ECO:0000256" key="1">
    <source>
        <dbReference type="SAM" id="MobiDB-lite"/>
    </source>
</evidence>
<feature type="compositionally biased region" description="Basic and acidic residues" evidence="1">
    <location>
        <begin position="1"/>
        <end position="22"/>
    </location>
</feature>
<feature type="region of interest" description="Disordered" evidence="1">
    <location>
        <begin position="1"/>
        <end position="23"/>
    </location>
</feature>
<name>A0A8H9L2K3_9MICO</name>
<gene>
    <name evidence="2" type="ORF">GCM10010102_06870</name>
</gene>
<protein>
    <submittedName>
        <fullName evidence="2">Uncharacterized protein</fullName>
    </submittedName>
</protein>
<accession>A0A8H9L2K3</accession>
<reference evidence="2" key="2">
    <citation type="submission" date="2020-09" db="EMBL/GenBank/DDBJ databases">
        <authorList>
            <person name="Sun Q."/>
            <person name="Ohkuma M."/>
        </authorList>
    </citation>
    <scope>NUCLEOTIDE SEQUENCE</scope>
    <source>
        <strain evidence="2">JCM 3051</strain>
    </source>
</reference>
<organism evidence="2 3">
    <name type="scientific">Promicromonospora citrea</name>
    <dbReference type="NCBI Taxonomy" id="43677"/>
    <lineage>
        <taxon>Bacteria</taxon>
        <taxon>Bacillati</taxon>
        <taxon>Actinomycetota</taxon>
        <taxon>Actinomycetes</taxon>
        <taxon>Micrococcales</taxon>
        <taxon>Promicromonosporaceae</taxon>
        <taxon>Promicromonospora</taxon>
    </lineage>
</organism>